<evidence type="ECO:0000313" key="8">
    <source>
        <dbReference type="Proteomes" id="UP000019471"/>
    </source>
</evidence>
<keyword evidence="8" id="KW-1185">Reference proteome</keyword>
<evidence type="ECO:0000256" key="2">
    <source>
        <dbReference type="ARBA" id="ARBA00022512"/>
    </source>
</evidence>
<dbReference type="OrthoDB" id="536881at2759"/>
<sequence>MTFSKIILPTLALASSVLDLGKSGFSQAELRVFGQVIEANSASAQGGGGSSSNNICNGPSITIATSADAEQIANCETYDGDIIIDPSASGQIAINGVQQITGDLTCNNATQLTAITSDQINTIQGTWSLSGLTILSTLQFDSLTGVNNINWVGLPALQSLNMAQGIQRANNVYISNTQLNNINGIELTAVGSMNINNNPYLTDVNVNGLANVTNSLSFSANGRDLAISFPNLQDAANLTFRNVSKIDMPSLSNVAGSMGFYSDNFKTFAAPNLTQTGGTLAFVDSPDLASFSFPSLTTIGGGFLVANNTNLKAIDGLPKLQTIVGALDFAGTFSSVTMNKLNDVRGGSNVQTTSTNQTICQLFDQAHANGVIKGVNTCLTNKANPETNPTATSGGTSSTSTSSSGSSGSSNAAVTFGPATPMTGLSALIAAIFFL</sequence>
<gene>
    <name evidence="7" type="ORF">A1O5_05434</name>
</gene>
<dbReference type="GeneID" id="19190152"/>
<dbReference type="InterPro" id="IPR051648">
    <property type="entry name" value="CWI-Assembly_Regulator"/>
</dbReference>
<comment type="subcellular location">
    <subcellularLocation>
        <location evidence="1">Secreted</location>
        <location evidence="1">Cell wall</location>
    </subcellularLocation>
</comment>
<evidence type="ECO:0000256" key="5">
    <source>
        <dbReference type="ARBA" id="ARBA00023180"/>
    </source>
</evidence>
<evidence type="ECO:0000256" key="4">
    <source>
        <dbReference type="ARBA" id="ARBA00022729"/>
    </source>
</evidence>
<dbReference type="GO" id="GO:0009986">
    <property type="term" value="C:cell surface"/>
    <property type="evidence" value="ECO:0007669"/>
    <property type="project" value="TreeGrafter"/>
</dbReference>
<reference evidence="7 8" key="1">
    <citation type="submission" date="2013-03" db="EMBL/GenBank/DDBJ databases">
        <title>The Genome Sequence of Cladophialophora psammophila CBS 110553.</title>
        <authorList>
            <consortium name="The Broad Institute Genomics Platform"/>
            <person name="Cuomo C."/>
            <person name="de Hoog S."/>
            <person name="Gorbushina A."/>
            <person name="Walker B."/>
            <person name="Young S.K."/>
            <person name="Zeng Q."/>
            <person name="Gargeya S."/>
            <person name="Fitzgerald M."/>
            <person name="Haas B."/>
            <person name="Abouelleil A."/>
            <person name="Allen A.W."/>
            <person name="Alvarado L."/>
            <person name="Arachchi H.M."/>
            <person name="Berlin A.M."/>
            <person name="Chapman S.B."/>
            <person name="Gainer-Dewar J."/>
            <person name="Goldberg J."/>
            <person name="Griggs A."/>
            <person name="Gujja S."/>
            <person name="Hansen M."/>
            <person name="Howarth C."/>
            <person name="Imamovic A."/>
            <person name="Ireland A."/>
            <person name="Larimer J."/>
            <person name="McCowan C."/>
            <person name="Murphy C."/>
            <person name="Pearson M."/>
            <person name="Poon T.W."/>
            <person name="Priest M."/>
            <person name="Roberts A."/>
            <person name="Saif S."/>
            <person name="Shea T."/>
            <person name="Sisk P."/>
            <person name="Sykes S."/>
            <person name="Wortman J."/>
            <person name="Nusbaum C."/>
            <person name="Birren B."/>
        </authorList>
    </citation>
    <scope>NUCLEOTIDE SEQUENCE [LARGE SCALE GENOMIC DNA]</scope>
    <source>
        <strain evidence="7 8">CBS 110553</strain>
    </source>
</reference>
<dbReference type="EMBL" id="AMGX01000007">
    <property type="protein sequence ID" value="EXJ71626.1"/>
    <property type="molecule type" value="Genomic_DNA"/>
</dbReference>
<dbReference type="PANTHER" id="PTHR31018">
    <property type="entry name" value="SPORULATION-SPECIFIC PROTEIN-RELATED"/>
    <property type="match status" value="1"/>
</dbReference>
<dbReference type="InterPro" id="IPR036941">
    <property type="entry name" value="Rcpt_L-dom_sf"/>
</dbReference>
<dbReference type="STRING" id="1182543.W9X3W3"/>
<dbReference type="SUPFAM" id="SSF52058">
    <property type="entry name" value="L domain-like"/>
    <property type="match status" value="2"/>
</dbReference>
<evidence type="ECO:0008006" key="9">
    <source>
        <dbReference type="Google" id="ProtNLM"/>
    </source>
</evidence>
<comment type="caution">
    <text evidence="7">The sequence shown here is derived from an EMBL/GenBank/DDBJ whole genome shotgun (WGS) entry which is preliminary data.</text>
</comment>
<dbReference type="Gene3D" id="3.80.20.20">
    <property type="entry name" value="Receptor L-domain"/>
    <property type="match status" value="1"/>
</dbReference>
<dbReference type="HOGENOM" id="CLU_035846_0_1_1"/>
<proteinExistence type="predicted"/>
<accession>W9X3W3</accession>
<keyword evidence="4" id="KW-0732">Signal</keyword>
<dbReference type="GO" id="GO:0005886">
    <property type="term" value="C:plasma membrane"/>
    <property type="evidence" value="ECO:0007669"/>
    <property type="project" value="TreeGrafter"/>
</dbReference>
<keyword evidence="3" id="KW-0964">Secreted</keyword>
<dbReference type="GO" id="GO:0031505">
    <property type="term" value="P:fungal-type cell wall organization"/>
    <property type="evidence" value="ECO:0007669"/>
    <property type="project" value="TreeGrafter"/>
</dbReference>
<dbReference type="GO" id="GO:0009277">
    <property type="term" value="C:fungal-type cell wall"/>
    <property type="evidence" value="ECO:0007669"/>
    <property type="project" value="TreeGrafter"/>
</dbReference>
<evidence type="ECO:0000256" key="6">
    <source>
        <dbReference type="SAM" id="MobiDB-lite"/>
    </source>
</evidence>
<keyword evidence="2" id="KW-0134">Cell wall</keyword>
<dbReference type="PANTHER" id="PTHR31018:SF3">
    <property type="entry name" value="RECEPTOR PROTEIN-TYROSINE KINASE"/>
    <property type="match status" value="1"/>
</dbReference>
<name>W9X3W3_9EURO</name>
<protein>
    <recommendedName>
        <fullName evidence="9">Protein ecm33</fullName>
    </recommendedName>
</protein>
<dbReference type="AlphaFoldDB" id="W9X3W3"/>
<organism evidence="7 8">
    <name type="scientific">Cladophialophora psammophila CBS 110553</name>
    <dbReference type="NCBI Taxonomy" id="1182543"/>
    <lineage>
        <taxon>Eukaryota</taxon>
        <taxon>Fungi</taxon>
        <taxon>Dikarya</taxon>
        <taxon>Ascomycota</taxon>
        <taxon>Pezizomycotina</taxon>
        <taxon>Eurotiomycetes</taxon>
        <taxon>Chaetothyriomycetidae</taxon>
        <taxon>Chaetothyriales</taxon>
        <taxon>Herpotrichiellaceae</taxon>
        <taxon>Cladophialophora</taxon>
    </lineage>
</organism>
<keyword evidence="5" id="KW-0325">Glycoprotein</keyword>
<evidence type="ECO:0000256" key="3">
    <source>
        <dbReference type="ARBA" id="ARBA00022525"/>
    </source>
</evidence>
<feature type="region of interest" description="Disordered" evidence="6">
    <location>
        <begin position="386"/>
        <end position="412"/>
    </location>
</feature>
<evidence type="ECO:0000256" key="1">
    <source>
        <dbReference type="ARBA" id="ARBA00004191"/>
    </source>
</evidence>
<dbReference type="Proteomes" id="UP000019471">
    <property type="component" value="Unassembled WGS sequence"/>
</dbReference>
<feature type="compositionally biased region" description="Low complexity" evidence="6">
    <location>
        <begin position="392"/>
        <end position="410"/>
    </location>
</feature>
<evidence type="ECO:0000313" key="7">
    <source>
        <dbReference type="EMBL" id="EXJ71626.1"/>
    </source>
</evidence>
<dbReference type="RefSeq" id="XP_007744225.1">
    <property type="nucleotide sequence ID" value="XM_007746035.1"/>
</dbReference>
<dbReference type="eggNOG" id="ENOG502QUZC">
    <property type="taxonomic scope" value="Eukaryota"/>
</dbReference>